<organism evidence="1 2">
    <name type="scientific">Prunus yedoensis var. nudiflora</name>
    <dbReference type="NCBI Taxonomy" id="2094558"/>
    <lineage>
        <taxon>Eukaryota</taxon>
        <taxon>Viridiplantae</taxon>
        <taxon>Streptophyta</taxon>
        <taxon>Embryophyta</taxon>
        <taxon>Tracheophyta</taxon>
        <taxon>Spermatophyta</taxon>
        <taxon>Magnoliopsida</taxon>
        <taxon>eudicotyledons</taxon>
        <taxon>Gunneridae</taxon>
        <taxon>Pentapetalae</taxon>
        <taxon>rosids</taxon>
        <taxon>fabids</taxon>
        <taxon>Rosales</taxon>
        <taxon>Rosaceae</taxon>
        <taxon>Amygdaloideae</taxon>
        <taxon>Amygdaleae</taxon>
        <taxon>Prunus</taxon>
    </lineage>
</organism>
<dbReference type="AlphaFoldDB" id="A0A314UVG2"/>
<name>A0A314UVG2_PRUYE</name>
<dbReference type="EMBL" id="PJQY01003012">
    <property type="protein sequence ID" value="PQM40918.1"/>
    <property type="molecule type" value="Genomic_DNA"/>
</dbReference>
<accession>A0A314UVG2</accession>
<gene>
    <name evidence="1" type="ORF">Pyn_35246</name>
</gene>
<evidence type="ECO:0000313" key="2">
    <source>
        <dbReference type="Proteomes" id="UP000250321"/>
    </source>
</evidence>
<reference evidence="1 2" key="1">
    <citation type="submission" date="2018-02" db="EMBL/GenBank/DDBJ databases">
        <title>Draft genome of wild Prunus yedoensis var. nudiflora.</title>
        <authorList>
            <person name="Baek S."/>
            <person name="Kim J.-H."/>
            <person name="Choi K."/>
            <person name="Kim G.-B."/>
            <person name="Cho A."/>
            <person name="Jang H."/>
            <person name="Shin C.-H."/>
            <person name="Yu H.-J."/>
            <person name="Mun J.-H."/>
        </authorList>
    </citation>
    <scope>NUCLEOTIDE SEQUENCE [LARGE SCALE GENOMIC DNA]</scope>
    <source>
        <strain evidence="2">cv. Jeju island</strain>
        <tissue evidence="1">Leaf</tissue>
    </source>
</reference>
<dbReference type="Proteomes" id="UP000250321">
    <property type="component" value="Unassembled WGS sequence"/>
</dbReference>
<sequence>MRLGSKKRLGTTGGAGMCEKKARLGSSICGRVWNQDAARFDSWRMQTGFDGRSPSIAAGLC</sequence>
<protein>
    <submittedName>
        <fullName evidence="1">Uncharacterized protein</fullName>
    </submittedName>
</protein>
<proteinExistence type="predicted"/>
<keyword evidence="2" id="KW-1185">Reference proteome</keyword>
<comment type="caution">
    <text evidence="1">The sequence shown here is derived from an EMBL/GenBank/DDBJ whole genome shotgun (WGS) entry which is preliminary data.</text>
</comment>
<evidence type="ECO:0000313" key="1">
    <source>
        <dbReference type="EMBL" id="PQM40918.1"/>
    </source>
</evidence>